<dbReference type="Gene3D" id="1.20.120.530">
    <property type="entry name" value="GntR ligand-binding domain-like"/>
    <property type="match status" value="1"/>
</dbReference>
<keyword evidence="2" id="KW-0238">DNA-binding</keyword>
<dbReference type="Gene3D" id="1.10.10.10">
    <property type="entry name" value="Winged helix-like DNA-binding domain superfamily/Winged helix DNA-binding domain"/>
    <property type="match status" value="1"/>
</dbReference>
<evidence type="ECO:0000313" key="6">
    <source>
        <dbReference type="Proteomes" id="UP000613160"/>
    </source>
</evidence>
<accession>A0A917D8P9</accession>
<dbReference type="InterPro" id="IPR036388">
    <property type="entry name" value="WH-like_DNA-bd_sf"/>
</dbReference>
<feature type="domain" description="HTH gntR-type" evidence="4">
    <location>
        <begin position="6"/>
        <end position="73"/>
    </location>
</feature>
<dbReference type="GO" id="GO:0003700">
    <property type="term" value="F:DNA-binding transcription factor activity"/>
    <property type="evidence" value="ECO:0007669"/>
    <property type="project" value="InterPro"/>
</dbReference>
<keyword evidence="6" id="KW-1185">Reference proteome</keyword>
<dbReference type="RefSeq" id="WP_188849406.1">
    <property type="nucleotide sequence ID" value="NZ_BMJJ01000002.1"/>
</dbReference>
<dbReference type="InterPro" id="IPR000524">
    <property type="entry name" value="Tscrpt_reg_HTH_GntR"/>
</dbReference>
<dbReference type="EMBL" id="BMJJ01000002">
    <property type="protein sequence ID" value="GGD08450.1"/>
    <property type="molecule type" value="Genomic_DNA"/>
</dbReference>
<evidence type="ECO:0000313" key="5">
    <source>
        <dbReference type="EMBL" id="GGD08450.1"/>
    </source>
</evidence>
<dbReference type="Pfam" id="PF00392">
    <property type="entry name" value="GntR"/>
    <property type="match status" value="1"/>
</dbReference>
<keyword evidence="1" id="KW-0805">Transcription regulation</keyword>
<gene>
    <name evidence="5" type="ORF">GCM10011335_09170</name>
</gene>
<dbReference type="AlphaFoldDB" id="A0A917D8P9"/>
<comment type="caution">
    <text evidence="5">The sequence shown here is derived from an EMBL/GenBank/DDBJ whole genome shotgun (WGS) entry which is preliminary data.</text>
</comment>
<dbReference type="PANTHER" id="PTHR43537:SF24">
    <property type="entry name" value="GLUCONATE OPERON TRANSCRIPTIONAL REPRESSOR"/>
    <property type="match status" value="1"/>
</dbReference>
<reference evidence="5" key="2">
    <citation type="submission" date="2020-09" db="EMBL/GenBank/DDBJ databases">
        <authorList>
            <person name="Sun Q."/>
            <person name="Zhou Y."/>
        </authorList>
    </citation>
    <scope>NUCLEOTIDE SEQUENCE</scope>
    <source>
        <strain evidence="5">CGMCC 1.15493</strain>
    </source>
</reference>
<dbReference type="GO" id="GO:0003677">
    <property type="term" value="F:DNA binding"/>
    <property type="evidence" value="ECO:0007669"/>
    <property type="project" value="UniProtKB-KW"/>
</dbReference>
<name>A0A917D8P9_9HYPH</name>
<reference evidence="5" key="1">
    <citation type="journal article" date="2014" name="Int. J. Syst. Evol. Microbiol.">
        <title>Complete genome sequence of Corynebacterium casei LMG S-19264T (=DSM 44701T), isolated from a smear-ripened cheese.</title>
        <authorList>
            <consortium name="US DOE Joint Genome Institute (JGI-PGF)"/>
            <person name="Walter F."/>
            <person name="Albersmeier A."/>
            <person name="Kalinowski J."/>
            <person name="Ruckert C."/>
        </authorList>
    </citation>
    <scope>NUCLEOTIDE SEQUENCE</scope>
    <source>
        <strain evidence="5">CGMCC 1.15493</strain>
    </source>
</reference>
<dbReference type="SUPFAM" id="SSF46785">
    <property type="entry name" value="Winged helix' DNA-binding domain"/>
    <property type="match status" value="1"/>
</dbReference>
<dbReference type="CDD" id="cd07377">
    <property type="entry name" value="WHTH_GntR"/>
    <property type="match status" value="1"/>
</dbReference>
<sequence length="224" mass="24955">MTIGRPTLARQAYAEIQSKILSGELSAGQRLLPDELAQKLAVSQTPIKEALALLERDGLVTGTDRRASLVRRFTVADIGEIYEARILLETNALSVGFHAGKIDAGFVRKASDLVQAQLRLMPARSQAVLVKAIALDREFHELIMKLGGNEVLTGWHQSIQLRIQTVRTYSVETYVFERVRLEHQRIIDALAGGRVEEMVAALRDHLASSRDDLIARRPDELPVR</sequence>
<dbReference type="PANTHER" id="PTHR43537">
    <property type="entry name" value="TRANSCRIPTIONAL REGULATOR, GNTR FAMILY"/>
    <property type="match status" value="1"/>
</dbReference>
<dbReference type="InterPro" id="IPR008920">
    <property type="entry name" value="TF_FadR/GntR_C"/>
</dbReference>
<dbReference type="InterPro" id="IPR036390">
    <property type="entry name" value="WH_DNA-bd_sf"/>
</dbReference>
<dbReference type="SMART" id="SM00895">
    <property type="entry name" value="FCD"/>
    <property type="match status" value="1"/>
</dbReference>
<dbReference type="Proteomes" id="UP000613160">
    <property type="component" value="Unassembled WGS sequence"/>
</dbReference>
<evidence type="ECO:0000256" key="2">
    <source>
        <dbReference type="ARBA" id="ARBA00023125"/>
    </source>
</evidence>
<organism evidence="5 6">
    <name type="scientific">Aureimonas glaciei</name>
    <dbReference type="NCBI Taxonomy" id="1776957"/>
    <lineage>
        <taxon>Bacteria</taxon>
        <taxon>Pseudomonadati</taxon>
        <taxon>Pseudomonadota</taxon>
        <taxon>Alphaproteobacteria</taxon>
        <taxon>Hyphomicrobiales</taxon>
        <taxon>Aurantimonadaceae</taxon>
        <taxon>Aureimonas</taxon>
    </lineage>
</organism>
<dbReference type="SUPFAM" id="SSF48008">
    <property type="entry name" value="GntR ligand-binding domain-like"/>
    <property type="match status" value="1"/>
</dbReference>
<keyword evidence="3" id="KW-0804">Transcription</keyword>
<evidence type="ECO:0000256" key="1">
    <source>
        <dbReference type="ARBA" id="ARBA00023015"/>
    </source>
</evidence>
<dbReference type="Pfam" id="PF07729">
    <property type="entry name" value="FCD"/>
    <property type="match status" value="1"/>
</dbReference>
<protein>
    <submittedName>
        <fullName evidence="5">GntR family transcriptional regulator</fullName>
    </submittedName>
</protein>
<dbReference type="SMART" id="SM00345">
    <property type="entry name" value="HTH_GNTR"/>
    <property type="match status" value="1"/>
</dbReference>
<dbReference type="PROSITE" id="PS50949">
    <property type="entry name" value="HTH_GNTR"/>
    <property type="match status" value="1"/>
</dbReference>
<evidence type="ECO:0000259" key="4">
    <source>
        <dbReference type="PROSITE" id="PS50949"/>
    </source>
</evidence>
<evidence type="ECO:0000256" key="3">
    <source>
        <dbReference type="ARBA" id="ARBA00023163"/>
    </source>
</evidence>
<proteinExistence type="predicted"/>
<dbReference type="InterPro" id="IPR011711">
    <property type="entry name" value="GntR_C"/>
</dbReference>